<evidence type="ECO:0000256" key="1">
    <source>
        <dbReference type="ARBA" id="ARBA00009437"/>
    </source>
</evidence>
<gene>
    <name evidence="6" type="primary">dmlR_1</name>
    <name evidence="6" type="ORF">NCTC10296_00758</name>
</gene>
<protein>
    <submittedName>
        <fullName evidence="6">LysR family transcriptional regulator</fullName>
    </submittedName>
</protein>
<dbReference type="GO" id="GO:0003677">
    <property type="term" value="F:DNA binding"/>
    <property type="evidence" value="ECO:0007669"/>
    <property type="project" value="UniProtKB-KW"/>
</dbReference>
<dbReference type="Gene3D" id="1.10.10.10">
    <property type="entry name" value="Winged helix-like DNA-binding domain superfamily/Winged helix DNA-binding domain"/>
    <property type="match status" value="1"/>
</dbReference>
<proteinExistence type="inferred from homology"/>
<dbReference type="InterPro" id="IPR036388">
    <property type="entry name" value="WH-like_DNA-bd_sf"/>
</dbReference>
<evidence type="ECO:0000256" key="3">
    <source>
        <dbReference type="ARBA" id="ARBA00023125"/>
    </source>
</evidence>
<keyword evidence="7" id="KW-1185">Reference proteome</keyword>
<dbReference type="InterPro" id="IPR036390">
    <property type="entry name" value="WH_DNA-bd_sf"/>
</dbReference>
<dbReference type="KEGG" id="nci:NCTC10296_00758"/>
<dbReference type="SUPFAM" id="SSF46785">
    <property type="entry name" value="Winged helix' DNA-binding domain"/>
    <property type="match status" value="1"/>
</dbReference>
<dbReference type="Gene3D" id="3.40.190.290">
    <property type="match status" value="1"/>
</dbReference>
<evidence type="ECO:0000256" key="2">
    <source>
        <dbReference type="ARBA" id="ARBA00023015"/>
    </source>
</evidence>
<dbReference type="RefSeq" id="WP_085417219.1">
    <property type="nucleotide sequence ID" value="NZ_CAUJPY010000043.1"/>
</dbReference>
<dbReference type="CDD" id="cd08422">
    <property type="entry name" value="PBP2_CrgA_like"/>
    <property type="match status" value="1"/>
</dbReference>
<dbReference type="PANTHER" id="PTHR30537">
    <property type="entry name" value="HTH-TYPE TRANSCRIPTIONAL REGULATOR"/>
    <property type="match status" value="1"/>
</dbReference>
<keyword evidence="4" id="KW-0804">Transcription</keyword>
<dbReference type="AlphaFoldDB" id="A0A448D764"/>
<evidence type="ECO:0000313" key="6">
    <source>
        <dbReference type="EMBL" id="VEF00246.1"/>
    </source>
</evidence>
<dbReference type="EMBL" id="LR134313">
    <property type="protein sequence ID" value="VEF00246.1"/>
    <property type="molecule type" value="Genomic_DNA"/>
</dbReference>
<dbReference type="InterPro" id="IPR005119">
    <property type="entry name" value="LysR_subst-bd"/>
</dbReference>
<keyword evidence="3" id="KW-0238">DNA-binding</keyword>
<sequence>MDKLQCMEAFVRVAQSGSFIQAAEQLGVARSVISTRIQQLEKFVDAPLFHRNTRSVRLSDIGEKYYDECVDLLNRFDTLVDAMAMAKNDLKGKLRIHLVPGFGLGYFSKKLFLFTQTYTDIELDLVMSDKVVDPVSCGFDVAFQIFPPKGESLIDRKIFYVNRVFCASPDFIARNGEPKTPDDLARFELGYYSGYPERNRIKFFNGDSLQEVSVSARINSSSIHLLHDFALTGGGIVCLPTIVAKESLLEGRLVSVLTDYPVPAYSLRAVFPPNSKNIKKVRHMIDFLSEHIRKQPQWDEQLIAKGCLSPLVASLNEHRNALPDTDTHRAHRITPA</sequence>
<keyword evidence="2" id="KW-0805">Transcription regulation</keyword>
<dbReference type="Proteomes" id="UP000279284">
    <property type="component" value="Chromosome"/>
</dbReference>
<name>A0A448D764_9NEIS</name>
<dbReference type="InterPro" id="IPR058163">
    <property type="entry name" value="LysR-type_TF_proteobact-type"/>
</dbReference>
<dbReference type="PROSITE" id="PS50931">
    <property type="entry name" value="HTH_LYSR"/>
    <property type="match status" value="1"/>
</dbReference>
<feature type="domain" description="HTH lysR-type" evidence="5">
    <location>
        <begin position="1"/>
        <end position="59"/>
    </location>
</feature>
<organism evidence="6 7">
    <name type="scientific">Neisseria canis</name>
    <dbReference type="NCBI Taxonomy" id="493"/>
    <lineage>
        <taxon>Bacteria</taxon>
        <taxon>Pseudomonadati</taxon>
        <taxon>Pseudomonadota</taxon>
        <taxon>Betaproteobacteria</taxon>
        <taxon>Neisseriales</taxon>
        <taxon>Neisseriaceae</taxon>
        <taxon>Neisseria</taxon>
    </lineage>
</organism>
<evidence type="ECO:0000313" key="7">
    <source>
        <dbReference type="Proteomes" id="UP000279284"/>
    </source>
</evidence>
<dbReference type="GO" id="GO:0003700">
    <property type="term" value="F:DNA-binding transcription factor activity"/>
    <property type="evidence" value="ECO:0007669"/>
    <property type="project" value="InterPro"/>
</dbReference>
<dbReference type="FunFam" id="1.10.10.10:FF:000001">
    <property type="entry name" value="LysR family transcriptional regulator"/>
    <property type="match status" value="1"/>
</dbReference>
<evidence type="ECO:0000259" key="5">
    <source>
        <dbReference type="PROSITE" id="PS50931"/>
    </source>
</evidence>
<dbReference type="SUPFAM" id="SSF53850">
    <property type="entry name" value="Periplasmic binding protein-like II"/>
    <property type="match status" value="1"/>
</dbReference>
<dbReference type="InterPro" id="IPR000847">
    <property type="entry name" value="LysR_HTH_N"/>
</dbReference>
<accession>A0A448D764</accession>
<dbReference type="PANTHER" id="PTHR30537:SF5">
    <property type="entry name" value="HTH-TYPE TRANSCRIPTIONAL ACTIVATOR TTDR-RELATED"/>
    <property type="match status" value="1"/>
</dbReference>
<dbReference type="Pfam" id="PF00126">
    <property type="entry name" value="HTH_1"/>
    <property type="match status" value="1"/>
</dbReference>
<dbReference type="OrthoDB" id="9178040at2"/>
<evidence type="ECO:0000256" key="4">
    <source>
        <dbReference type="ARBA" id="ARBA00023163"/>
    </source>
</evidence>
<dbReference type="Pfam" id="PF03466">
    <property type="entry name" value="LysR_substrate"/>
    <property type="match status" value="1"/>
</dbReference>
<reference evidence="6 7" key="1">
    <citation type="submission" date="2018-12" db="EMBL/GenBank/DDBJ databases">
        <authorList>
            <consortium name="Pathogen Informatics"/>
        </authorList>
    </citation>
    <scope>NUCLEOTIDE SEQUENCE [LARGE SCALE GENOMIC DNA]</scope>
    <source>
        <strain evidence="6 7">NCTC10296</strain>
    </source>
</reference>
<comment type="similarity">
    <text evidence="1">Belongs to the LysR transcriptional regulatory family.</text>
</comment>